<keyword evidence="6" id="KW-0804">Transcription</keyword>
<dbReference type="PRINTS" id="PR00024">
    <property type="entry name" value="HOMEOBOX"/>
</dbReference>
<evidence type="ECO:0000259" key="11">
    <source>
        <dbReference type="PROSITE" id="PS50071"/>
    </source>
</evidence>
<evidence type="ECO:0000256" key="4">
    <source>
        <dbReference type="ARBA" id="ARBA00023125"/>
    </source>
</evidence>
<dbReference type="Proteomes" id="UP000007303">
    <property type="component" value="Unassembled WGS sequence"/>
</dbReference>
<evidence type="ECO:0000313" key="12">
    <source>
        <dbReference type="Ensembl" id="ENSTNIP00000020174.1"/>
    </source>
</evidence>
<comment type="subcellular location">
    <subcellularLocation>
        <location evidence="8 9">Nucleus</location>
    </subcellularLocation>
</comment>
<evidence type="ECO:0000256" key="8">
    <source>
        <dbReference type="PROSITE-ProRule" id="PRU00108"/>
    </source>
</evidence>
<feature type="compositionally biased region" description="Acidic residues" evidence="10">
    <location>
        <begin position="256"/>
        <end position="269"/>
    </location>
</feature>
<name>H3DI30_TETNG</name>
<dbReference type="GO" id="GO:0005634">
    <property type="term" value="C:nucleus"/>
    <property type="evidence" value="ECO:0007669"/>
    <property type="project" value="UniProtKB-SubCell"/>
</dbReference>
<dbReference type="PROSITE" id="PS00027">
    <property type="entry name" value="HOMEOBOX_1"/>
    <property type="match status" value="1"/>
</dbReference>
<feature type="compositionally biased region" description="Basic and acidic residues" evidence="10">
    <location>
        <begin position="238"/>
        <end position="249"/>
    </location>
</feature>
<dbReference type="Gene3D" id="1.10.10.60">
    <property type="entry name" value="Homeodomain-like"/>
    <property type="match status" value="1"/>
</dbReference>
<dbReference type="HOGENOM" id="CLU_049543_4_1_1"/>
<dbReference type="InterPro" id="IPR017970">
    <property type="entry name" value="Homeobox_CS"/>
</dbReference>
<dbReference type="GO" id="GO:0000981">
    <property type="term" value="F:DNA-binding transcription factor activity, RNA polymerase II-specific"/>
    <property type="evidence" value="ECO:0007669"/>
    <property type="project" value="InterPro"/>
</dbReference>
<dbReference type="InterPro" id="IPR042768">
    <property type="entry name" value="MNX1/Ceh-12"/>
</dbReference>
<evidence type="ECO:0000256" key="6">
    <source>
        <dbReference type="ARBA" id="ARBA00023163"/>
    </source>
</evidence>
<dbReference type="AlphaFoldDB" id="H3DI30"/>
<keyword evidence="3" id="KW-0805">Transcription regulation</keyword>
<reference evidence="12" key="2">
    <citation type="submission" date="2025-08" db="UniProtKB">
        <authorList>
            <consortium name="Ensembl"/>
        </authorList>
    </citation>
    <scope>IDENTIFICATION</scope>
</reference>
<evidence type="ECO:0000256" key="2">
    <source>
        <dbReference type="ARBA" id="ARBA00022473"/>
    </source>
</evidence>
<feature type="domain" description="Homeobox" evidence="11">
    <location>
        <begin position="160"/>
        <end position="220"/>
    </location>
</feature>
<protein>
    <recommendedName>
        <fullName evidence="11">Homeobox domain-containing protein</fullName>
    </recommendedName>
</protein>
<dbReference type="InterPro" id="IPR001356">
    <property type="entry name" value="HD"/>
</dbReference>
<keyword evidence="5 8" id="KW-0371">Homeobox</keyword>
<evidence type="ECO:0000256" key="7">
    <source>
        <dbReference type="ARBA" id="ARBA00023242"/>
    </source>
</evidence>
<dbReference type="PANTHER" id="PTHR24335">
    <property type="entry name" value="MOTOR NEURON AND PANCREAS HOMEOBOX PROTEIN"/>
    <property type="match status" value="1"/>
</dbReference>
<dbReference type="FunFam" id="1.10.10.60:FF:000357">
    <property type="entry name" value="Motor neuron and pancreas homeobox 1"/>
    <property type="match status" value="1"/>
</dbReference>
<evidence type="ECO:0000313" key="13">
    <source>
        <dbReference type="Proteomes" id="UP000007303"/>
    </source>
</evidence>
<keyword evidence="4 8" id="KW-0238">DNA-binding</keyword>
<feature type="region of interest" description="Disordered" evidence="10">
    <location>
        <begin position="219"/>
        <end position="287"/>
    </location>
</feature>
<feature type="region of interest" description="Disordered" evidence="10">
    <location>
        <begin position="24"/>
        <end position="64"/>
    </location>
</feature>
<dbReference type="GeneTree" id="ENSGT00940000164719"/>
<dbReference type="Pfam" id="PF00046">
    <property type="entry name" value="Homeodomain"/>
    <property type="match status" value="1"/>
</dbReference>
<evidence type="ECO:0000256" key="3">
    <source>
        <dbReference type="ARBA" id="ARBA00023015"/>
    </source>
</evidence>
<dbReference type="SMART" id="SM00389">
    <property type="entry name" value="HOX"/>
    <property type="match status" value="1"/>
</dbReference>
<dbReference type="CDD" id="cd00086">
    <property type="entry name" value="homeodomain"/>
    <property type="match status" value="1"/>
</dbReference>
<evidence type="ECO:0000256" key="10">
    <source>
        <dbReference type="SAM" id="MobiDB-lite"/>
    </source>
</evidence>
<feature type="DNA-binding region" description="Homeobox" evidence="8">
    <location>
        <begin position="162"/>
        <end position="221"/>
    </location>
</feature>
<accession>H3DI30</accession>
<dbReference type="GO" id="GO:0021520">
    <property type="term" value="P:spinal cord motor neuron cell fate specification"/>
    <property type="evidence" value="ECO:0007669"/>
    <property type="project" value="InterPro"/>
</dbReference>
<evidence type="ECO:0000256" key="9">
    <source>
        <dbReference type="RuleBase" id="RU000682"/>
    </source>
</evidence>
<dbReference type="InterPro" id="IPR009057">
    <property type="entry name" value="Homeodomain-like_sf"/>
</dbReference>
<dbReference type="Ensembl" id="ENSTNIT00000020405.1">
    <property type="protein sequence ID" value="ENSTNIP00000020174.1"/>
    <property type="gene ID" value="ENSTNIG00000017046.1"/>
</dbReference>
<dbReference type="PROSITE" id="PS50071">
    <property type="entry name" value="HOMEOBOX_2"/>
    <property type="match status" value="1"/>
</dbReference>
<dbReference type="InterPro" id="IPR020479">
    <property type="entry name" value="HD_metazoa"/>
</dbReference>
<keyword evidence="2" id="KW-0217">Developmental protein</keyword>
<proteinExistence type="predicted"/>
<organism evidence="12 13">
    <name type="scientific">Tetraodon nigroviridis</name>
    <name type="common">Spotted green pufferfish</name>
    <name type="synonym">Chelonodon nigroviridis</name>
    <dbReference type="NCBI Taxonomy" id="99883"/>
    <lineage>
        <taxon>Eukaryota</taxon>
        <taxon>Metazoa</taxon>
        <taxon>Chordata</taxon>
        <taxon>Craniata</taxon>
        <taxon>Vertebrata</taxon>
        <taxon>Euteleostomi</taxon>
        <taxon>Actinopterygii</taxon>
        <taxon>Neopterygii</taxon>
        <taxon>Teleostei</taxon>
        <taxon>Neoteleostei</taxon>
        <taxon>Acanthomorphata</taxon>
        <taxon>Eupercaria</taxon>
        <taxon>Tetraodontiformes</taxon>
        <taxon>Tetradontoidea</taxon>
        <taxon>Tetraodontidae</taxon>
        <taxon>Tetraodon</taxon>
    </lineage>
</organism>
<reference evidence="12" key="3">
    <citation type="submission" date="2025-09" db="UniProtKB">
        <authorList>
            <consortium name="Ensembl"/>
        </authorList>
    </citation>
    <scope>IDENTIFICATION</scope>
</reference>
<dbReference type="GO" id="GO:0048812">
    <property type="term" value="P:neuron projection morphogenesis"/>
    <property type="evidence" value="ECO:0007669"/>
    <property type="project" value="TreeGrafter"/>
</dbReference>
<feature type="compositionally biased region" description="Polar residues" evidence="10">
    <location>
        <begin position="52"/>
        <end position="61"/>
    </location>
</feature>
<comment type="function">
    <text evidence="1">Sequence-specific transcription factor which is part of a developmental regulatory system that provides cells with specific positional identities on the anterior-posterior axis.</text>
</comment>
<dbReference type="GO" id="GO:1990837">
    <property type="term" value="F:sequence-specific double-stranded DNA binding"/>
    <property type="evidence" value="ECO:0007669"/>
    <property type="project" value="TreeGrafter"/>
</dbReference>
<evidence type="ECO:0000256" key="5">
    <source>
        <dbReference type="ARBA" id="ARBA00023155"/>
    </source>
</evidence>
<dbReference type="SUPFAM" id="SSF46689">
    <property type="entry name" value="Homeodomain-like"/>
    <property type="match status" value="1"/>
</dbReference>
<reference evidence="13" key="1">
    <citation type="journal article" date="2004" name="Nature">
        <title>Genome duplication in the teleost fish Tetraodon nigroviridis reveals the early vertebrate proto-karyotype.</title>
        <authorList>
            <person name="Jaillon O."/>
            <person name="Aury J.-M."/>
            <person name="Brunet F."/>
            <person name="Petit J.-L."/>
            <person name="Stange-Thomann N."/>
            <person name="Mauceli E."/>
            <person name="Bouneau L."/>
            <person name="Fischer C."/>
            <person name="Ozouf-Costaz C."/>
            <person name="Bernot A."/>
            <person name="Nicaud S."/>
            <person name="Jaffe D."/>
            <person name="Fisher S."/>
            <person name="Lutfalla G."/>
            <person name="Dossat C."/>
            <person name="Segurens B."/>
            <person name="Dasilva C."/>
            <person name="Salanoubat M."/>
            <person name="Levy M."/>
            <person name="Boudet N."/>
            <person name="Castellano S."/>
            <person name="Anthouard V."/>
            <person name="Jubin C."/>
            <person name="Castelli V."/>
            <person name="Katinka M."/>
            <person name="Vacherie B."/>
            <person name="Biemont C."/>
            <person name="Skalli Z."/>
            <person name="Cattolico L."/>
            <person name="Poulain J."/>
            <person name="De Berardinis V."/>
            <person name="Cruaud C."/>
            <person name="Duprat S."/>
            <person name="Brottier P."/>
            <person name="Coutanceau J.-P."/>
            <person name="Gouzy J."/>
            <person name="Parra G."/>
            <person name="Lardier G."/>
            <person name="Chapple C."/>
            <person name="McKernan K.J."/>
            <person name="McEwan P."/>
            <person name="Bosak S."/>
            <person name="Kellis M."/>
            <person name="Volff J.-N."/>
            <person name="Guigo R."/>
            <person name="Zody M.C."/>
            <person name="Mesirov J."/>
            <person name="Lindblad-Toh K."/>
            <person name="Birren B."/>
            <person name="Nusbaum C."/>
            <person name="Kahn D."/>
            <person name="Robinson-Rechavi M."/>
            <person name="Laudet V."/>
            <person name="Schachter V."/>
            <person name="Quetier F."/>
            <person name="Saurin W."/>
            <person name="Scarpelli C."/>
            <person name="Wincker P."/>
            <person name="Lander E.S."/>
            <person name="Weissenbach J."/>
            <person name="Roest Crollius H."/>
        </authorList>
    </citation>
    <scope>NUCLEOTIDE SEQUENCE [LARGE SCALE GENOMIC DNA]</scope>
</reference>
<dbReference type="PANTHER" id="PTHR24335:SF4">
    <property type="entry name" value="EXTRA-EXTRA"/>
    <property type="match status" value="1"/>
</dbReference>
<evidence type="ECO:0000256" key="1">
    <source>
        <dbReference type="ARBA" id="ARBA00003263"/>
    </source>
</evidence>
<keyword evidence="7 8" id="KW-0539">Nucleus</keyword>
<keyword evidence="13" id="KW-1185">Reference proteome</keyword>
<sequence>LEKSKNFCIDALLAHGADHRADVEGASTGRRYRGPGGSPLSLRVSDPPSPNPKATTSSSAPQDVPYKAQRLHLSQSGIAALQPGALLGMAPGCLYPLAALGGQTQGLVYPGFAQLLQPYPEQLKSATMNAGLPLEHWIRAGMMSPRVGEYGVSPEGGLLGKCRRPRTAFTSQQLLELENQFKLNKYLSRPKRFEVATSLMLTETQVKIWFQNRRMKWKRSRKSKEQAAANTPLTDMSMHTDAHGRKPQNDSHSSSPEDEEEFEGEEMDEKDQTRAFRAGSLPPVGFLRNGTLNYVSYSEEELEEGGAPARTGV</sequence>
<dbReference type="InParanoid" id="H3DI30"/>